<accession>A0A1H7XWG3</accession>
<dbReference type="InterPro" id="IPR002509">
    <property type="entry name" value="NODB_dom"/>
</dbReference>
<dbReference type="EMBL" id="FOBF01000012">
    <property type="protein sequence ID" value="SEM38286.1"/>
    <property type="molecule type" value="Genomic_DNA"/>
</dbReference>
<comment type="similarity">
    <text evidence="1">Belongs to the glycosyltransferase 2 family.</text>
</comment>
<dbReference type="Gene3D" id="3.20.20.370">
    <property type="entry name" value="Glycoside hydrolase/deacetylase"/>
    <property type="match status" value="1"/>
</dbReference>
<dbReference type="STRING" id="46177.SAMN05660976_05010"/>
<feature type="transmembrane region" description="Helical" evidence="5">
    <location>
        <begin position="773"/>
        <end position="793"/>
    </location>
</feature>
<name>A0A1H7XWG3_9ACTN</name>
<dbReference type="PROSITE" id="PS51677">
    <property type="entry name" value="NODB"/>
    <property type="match status" value="1"/>
</dbReference>
<dbReference type="GO" id="GO:0016810">
    <property type="term" value="F:hydrolase activity, acting on carbon-nitrogen (but not peptide) bonds"/>
    <property type="evidence" value="ECO:0007669"/>
    <property type="project" value="InterPro"/>
</dbReference>
<feature type="region of interest" description="Disordered" evidence="4">
    <location>
        <begin position="1"/>
        <end position="110"/>
    </location>
</feature>
<dbReference type="PANTHER" id="PTHR43630:SF1">
    <property type="entry name" value="POLY-BETA-1,6-N-ACETYL-D-GLUCOSAMINE SYNTHASE"/>
    <property type="match status" value="1"/>
</dbReference>
<feature type="domain" description="NodB homology" evidence="6">
    <location>
        <begin position="181"/>
        <end position="368"/>
    </location>
</feature>
<evidence type="ECO:0000259" key="6">
    <source>
        <dbReference type="PROSITE" id="PS51677"/>
    </source>
</evidence>
<feature type="region of interest" description="Disordered" evidence="4">
    <location>
        <begin position="145"/>
        <end position="173"/>
    </location>
</feature>
<dbReference type="InterPro" id="IPR029044">
    <property type="entry name" value="Nucleotide-diphossugar_trans"/>
</dbReference>
<dbReference type="OrthoDB" id="3521160at2"/>
<dbReference type="Pfam" id="PF13641">
    <property type="entry name" value="Glyco_tranf_2_3"/>
    <property type="match status" value="1"/>
</dbReference>
<feature type="compositionally biased region" description="Pro residues" evidence="4">
    <location>
        <begin position="12"/>
        <end position="27"/>
    </location>
</feature>
<dbReference type="Gene3D" id="3.90.550.10">
    <property type="entry name" value="Spore Coat Polysaccharide Biosynthesis Protein SpsA, Chain A"/>
    <property type="match status" value="1"/>
</dbReference>
<evidence type="ECO:0000256" key="4">
    <source>
        <dbReference type="SAM" id="MobiDB-lite"/>
    </source>
</evidence>
<keyword evidence="8" id="KW-1185">Reference proteome</keyword>
<evidence type="ECO:0000256" key="5">
    <source>
        <dbReference type="SAM" id="Phobius"/>
    </source>
</evidence>
<dbReference type="PANTHER" id="PTHR43630">
    <property type="entry name" value="POLY-BETA-1,6-N-ACETYL-D-GLUCOSAMINE SYNTHASE"/>
    <property type="match status" value="1"/>
</dbReference>
<gene>
    <name evidence="7" type="ORF">SAMN05660976_05010</name>
</gene>
<dbReference type="Proteomes" id="UP000198953">
    <property type="component" value="Unassembled WGS sequence"/>
</dbReference>
<proteinExistence type="inferred from homology"/>
<dbReference type="Pfam" id="PF01522">
    <property type="entry name" value="Polysacc_deac_1"/>
    <property type="match status" value="1"/>
</dbReference>
<protein>
    <submittedName>
        <fullName evidence="7">Glycosyltransferase, catalytic subunit of cellulose synthase and poly-beta-1,6-N-acetylglucosamine synthase</fullName>
    </submittedName>
</protein>
<reference evidence="7 8" key="1">
    <citation type="submission" date="2016-10" db="EMBL/GenBank/DDBJ databases">
        <authorList>
            <person name="de Groot N.N."/>
        </authorList>
    </citation>
    <scope>NUCLEOTIDE SEQUENCE [LARGE SCALE GENOMIC DNA]</scope>
    <source>
        <strain evidence="7 8">DSM 43357</strain>
    </source>
</reference>
<evidence type="ECO:0000313" key="7">
    <source>
        <dbReference type="EMBL" id="SEM38286.1"/>
    </source>
</evidence>
<evidence type="ECO:0000256" key="2">
    <source>
        <dbReference type="ARBA" id="ARBA00022676"/>
    </source>
</evidence>
<dbReference type="AlphaFoldDB" id="A0A1H7XWG3"/>
<feature type="transmembrane region" description="Helical" evidence="5">
    <location>
        <begin position="698"/>
        <end position="723"/>
    </location>
</feature>
<evidence type="ECO:0000313" key="8">
    <source>
        <dbReference type="Proteomes" id="UP000198953"/>
    </source>
</evidence>
<dbReference type="SUPFAM" id="SSF53448">
    <property type="entry name" value="Nucleotide-diphospho-sugar transferases"/>
    <property type="match status" value="1"/>
</dbReference>
<evidence type="ECO:0000256" key="1">
    <source>
        <dbReference type="ARBA" id="ARBA00006739"/>
    </source>
</evidence>
<feature type="transmembrane region" description="Helical" evidence="5">
    <location>
        <begin position="407"/>
        <end position="432"/>
    </location>
</feature>
<feature type="compositionally biased region" description="Low complexity" evidence="4">
    <location>
        <begin position="28"/>
        <end position="39"/>
    </location>
</feature>
<keyword evidence="3 7" id="KW-0808">Transferase</keyword>
<organism evidence="7 8">
    <name type="scientific">Nonomuraea pusilla</name>
    <dbReference type="NCBI Taxonomy" id="46177"/>
    <lineage>
        <taxon>Bacteria</taxon>
        <taxon>Bacillati</taxon>
        <taxon>Actinomycetota</taxon>
        <taxon>Actinomycetes</taxon>
        <taxon>Streptosporangiales</taxon>
        <taxon>Streptosporangiaceae</taxon>
        <taxon>Nonomuraea</taxon>
    </lineage>
</organism>
<keyword evidence="5" id="KW-0472">Membrane</keyword>
<keyword evidence="5" id="KW-1133">Transmembrane helix</keyword>
<dbReference type="SUPFAM" id="SSF88713">
    <property type="entry name" value="Glycoside hydrolase/deacetylase"/>
    <property type="match status" value="1"/>
</dbReference>
<feature type="transmembrane region" description="Helical" evidence="5">
    <location>
        <begin position="729"/>
        <end position="752"/>
    </location>
</feature>
<sequence length="805" mass="85287">MSHADTRVWPAEPTPPDPPAAPEPASRPSPASGPAVAPGHPSPPPHASGPTVAPGHPSPPPHASGPAVAPGHPSAPSHDAGAAAAPERPSRRTGAPSRASGAGGRSRKADPRGHWFLVAVALLLMTGALVLHGYATNEVGETAVAPAADAGSSPEAERVRRGGPLVNATGQGPRSLRLPARTVALTFDDGPDPVWTPRLLDVLKRHRARATFFAVGARVSENPALARRILDEGHELGNHTYAHADLASVPAWRLRLEVSLTQKAIAGATGVHTRLVRLPYSSTPASVSGAQWQAMRELGADGYLVALTDLDTKDWSRPGVPAVVKAGTPARGRGAVVMMHDAGGDRAQTVEAVDRLLTKLERDGYRATTLTDGLGLDSAYVPASGGDRLVGQALSLAQRASSAFADVLAWILAVAGVLTLARLLFFLVLAWAHVQRVRGGRRRASRPPAWPQPPPVTVIVPAYNEEAGIEATVRSLVNTTYQGEVEVIVVDDGSTDATAARAAALGLPGVRVIRQANGGKPAALNTGIANSGHEIVVMVDGDTVFEPATIGHLVAPLSDPKVGAVSGNTKVGNRRGMLGRWQHIEYVIGFNLDRRAFDLLGCMPTVPGAIGAFRRSALRAVGGLSVDTLAEDTDLTMAICRDGWRVVYEEKALAWTEAPTSLRQLWRQRYRWCYGTLQAMWKHRGAVTEPGTFGRRGLGYLVLFQVLLPLLAPVVDVMALYGVLVGDPLPVVAVWAGFVVVQALTGAYALRLDGERARVLWVLPLQQFVYRQLMYLVVIQSLATALLGVRLPWQTIRREGTFASS</sequence>
<dbReference type="GO" id="GO:0005975">
    <property type="term" value="P:carbohydrate metabolic process"/>
    <property type="evidence" value="ECO:0007669"/>
    <property type="project" value="InterPro"/>
</dbReference>
<dbReference type="CDD" id="cd06423">
    <property type="entry name" value="CESA_like"/>
    <property type="match status" value="1"/>
</dbReference>
<keyword evidence="5" id="KW-0812">Transmembrane</keyword>
<dbReference type="RefSeq" id="WP_091103120.1">
    <property type="nucleotide sequence ID" value="NZ_FOBF01000012.1"/>
</dbReference>
<dbReference type="InterPro" id="IPR011330">
    <property type="entry name" value="Glyco_hydro/deAcase_b/a-brl"/>
</dbReference>
<feature type="transmembrane region" description="Helical" evidence="5">
    <location>
        <begin position="115"/>
        <end position="135"/>
    </location>
</feature>
<keyword evidence="2" id="KW-0328">Glycosyltransferase</keyword>
<dbReference type="GO" id="GO:0016757">
    <property type="term" value="F:glycosyltransferase activity"/>
    <property type="evidence" value="ECO:0007669"/>
    <property type="project" value="UniProtKB-KW"/>
</dbReference>
<feature type="compositionally biased region" description="Low complexity" evidence="4">
    <location>
        <begin position="64"/>
        <end position="100"/>
    </location>
</feature>
<evidence type="ECO:0000256" key="3">
    <source>
        <dbReference type="ARBA" id="ARBA00022679"/>
    </source>
</evidence>